<dbReference type="SUPFAM" id="SSF46955">
    <property type="entry name" value="Putative DNA-binding domain"/>
    <property type="match status" value="1"/>
</dbReference>
<dbReference type="AlphaFoldDB" id="A0A242CHT2"/>
<proteinExistence type="predicted"/>
<dbReference type="OrthoDB" id="2194156at2"/>
<evidence type="ECO:0000313" key="3">
    <source>
        <dbReference type="Proteomes" id="UP000195139"/>
    </source>
</evidence>
<name>A0A242CHT2_9ENTE</name>
<evidence type="ECO:0000313" key="1">
    <source>
        <dbReference type="EMBL" id="MEI5994878.1"/>
    </source>
</evidence>
<evidence type="ECO:0008006" key="4">
    <source>
        <dbReference type="Google" id="ProtNLM"/>
    </source>
</evidence>
<organism evidence="2">
    <name type="scientific">Candidatus Enterococcus mansonii</name>
    <dbReference type="NCBI Taxonomy" id="1834181"/>
    <lineage>
        <taxon>Bacteria</taxon>
        <taxon>Bacillati</taxon>
        <taxon>Bacillota</taxon>
        <taxon>Bacilli</taxon>
        <taxon>Lactobacillales</taxon>
        <taxon>Enterococcaceae</taxon>
        <taxon>Enterococcus</taxon>
    </lineage>
</organism>
<dbReference type="EMBL" id="NGLE02000001">
    <property type="protein sequence ID" value="MEI5994878.1"/>
    <property type="molecule type" value="Genomic_DNA"/>
</dbReference>
<gene>
    <name evidence="2" type="ORF">A5880_000368</name>
    <name evidence="1" type="ORF">A5880_002465</name>
</gene>
<dbReference type="RefSeq" id="WP_143353613.1">
    <property type="nucleotide sequence ID" value="NZ_NGLE02000001.1"/>
</dbReference>
<keyword evidence="3" id="KW-1185">Reference proteome</keyword>
<dbReference type="Proteomes" id="UP000195139">
    <property type="component" value="Unassembled WGS sequence"/>
</dbReference>
<reference evidence="1 3" key="2">
    <citation type="submission" date="2018-07" db="EMBL/GenBank/DDBJ databases">
        <title>The Genome Sequence of Enterococcus sp. DIV0659b.</title>
        <authorList>
            <consortium name="The Broad Institute Genomics Platform"/>
            <consortium name="The Broad Institute Genomic Center for Infectious Diseases"/>
            <person name="Earl A."/>
            <person name="Manson A."/>
            <person name="Schwartman J."/>
            <person name="Gilmore M."/>
            <person name="Abouelleil A."/>
            <person name="Cao P."/>
            <person name="Chapman S."/>
            <person name="Cusick C."/>
            <person name="Shea T."/>
            <person name="Young S."/>
            <person name="Neafsey D."/>
            <person name="Nusbaum C."/>
            <person name="Birren B."/>
        </authorList>
    </citation>
    <scope>NUCLEOTIDE SEQUENCE [LARGE SCALE GENOMIC DNA]</scope>
    <source>
        <strain evidence="1 3">4G2_DIV0659</strain>
    </source>
</reference>
<accession>A0A242CHT2</accession>
<reference evidence="2" key="1">
    <citation type="submission" date="2017-05" db="EMBL/GenBank/DDBJ databases">
        <title>The Genome Sequence of Enterococcus sp. 4G2_DIV0659.</title>
        <authorList>
            <consortium name="The Broad Institute Genomics Platform"/>
            <consortium name="The Broad Institute Genomic Center for Infectious Diseases"/>
            <person name="Earl A."/>
            <person name="Manson A."/>
            <person name="Schwartman J."/>
            <person name="Gilmore M."/>
            <person name="Abouelleil A."/>
            <person name="Cao P."/>
            <person name="Chapman S."/>
            <person name="Cusick C."/>
            <person name="Shea T."/>
            <person name="Young S."/>
            <person name="Neafsey D."/>
            <person name="Nusbaum C."/>
            <person name="Birren B."/>
        </authorList>
    </citation>
    <scope>NUCLEOTIDE SEQUENCE [LARGE SCALE GENOMIC DNA]</scope>
    <source>
        <strain evidence="2">4G2_DIV0659</strain>
    </source>
</reference>
<evidence type="ECO:0000313" key="2">
    <source>
        <dbReference type="EMBL" id="OTO09688.1"/>
    </source>
</evidence>
<dbReference type="EMBL" id="NGLE01000001">
    <property type="protein sequence ID" value="OTO09688.1"/>
    <property type="molecule type" value="Genomic_DNA"/>
</dbReference>
<protein>
    <recommendedName>
        <fullName evidence="4">DNA-binding protein</fullName>
    </recommendedName>
</protein>
<comment type="caution">
    <text evidence="2">The sequence shown here is derived from an EMBL/GenBank/DDBJ whole genome shotgun (WGS) entry which is preliminary data.</text>
</comment>
<sequence>MLSAEVKIILSEEQLASLQKSIYDMLLESLQEARKSAVIDQPFLKQNKAAAYLGISVNTLKKLEQKGLPSIRRLNVLNY</sequence>
<dbReference type="InterPro" id="IPR009061">
    <property type="entry name" value="DNA-bd_dom_put_sf"/>
</dbReference>